<dbReference type="SUPFAM" id="SSF81606">
    <property type="entry name" value="PP2C-like"/>
    <property type="match status" value="1"/>
</dbReference>
<gene>
    <name evidence="1" type="ORF">B1A_17799</name>
</gene>
<accession>T1A4E9</accession>
<evidence type="ECO:0000313" key="1">
    <source>
        <dbReference type="EMBL" id="EQD36725.1"/>
    </source>
</evidence>
<proteinExistence type="predicted"/>
<dbReference type="AlphaFoldDB" id="T1A4E9"/>
<reference evidence="1" key="2">
    <citation type="journal article" date="2014" name="ISME J.">
        <title>Microbial stratification in low pH oxic and suboxic macroscopic growths along an acid mine drainage.</title>
        <authorList>
            <person name="Mendez-Garcia C."/>
            <person name="Mesa V."/>
            <person name="Sprenger R.R."/>
            <person name="Richter M."/>
            <person name="Diez M.S."/>
            <person name="Solano J."/>
            <person name="Bargiela R."/>
            <person name="Golyshina O.V."/>
            <person name="Manteca A."/>
            <person name="Ramos J.L."/>
            <person name="Gallego J.R."/>
            <person name="Llorente I."/>
            <person name="Martins Dos Santos V.A."/>
            <person name="Jensen O.N."/>
            <person name="Pelaez A.I."/>
            <person name="Sanchez J."/>
            <person name="Ferrer M."/>
        </authorList>
    </citation>
    <scope>NUCLEOTIDE SEQUENCE</scope>
</reference>
<comment type="caution">
    <text evidence="1">The sequence shown here is derived from an EMBL/GenBank/DDBJ whole genome shotgun (WGS) entry which is preliminary data.</text>
</comment>
<organism evidence="1">
    <name type="scientific">mine drainage metagenome</name>
    <dbReference type="NCBI Taxonomy" id="410659"/>
    <lineage>
        <taxon>unclassified sequences</taxon>
        <taxon>metagenomes</taxon>
        <taxon>ecological metagenomes</taxon>
    </lineage>
</organism>
<feature type="non-terminal residue" evidence="1">
    <location>
        <position position="1"/>
    </location>
</feature>
<protein>
    <recommendedName>
        <fullName evidence="2">PPM-type phosphatase domain-containing protein</fullName>
    </recommendedName>
</protein>
<name>T1A4E9_9ZZZZ</name>
<sequence>KNSEDYLAIDESRMRYVIADGASDSIFSSLWAKCLVDTFLDMEDLSGDPEKLMDELCRSSINLWHDEIEWDNLKWNVRNKSVKGSYSTFIGMEIRKSDKNFRVNCLAVGDSCVFIKTGKRLESFPVKNLTGFGLHPDLIWSGHGEPIYEGTPLELPDYEMKKYSVESGTRIIMASDAASKWIMEGGSERIEQLFSNFPLEKEYWDNLRTNGEMKNDDVAVIAVQL</sequence>
<evidence type="ECO:0008006" key="2">
    <source>
        <dbReference type="Google" id="ProtNLM"/>
    </source>
</evidence>
<dbReference type="EMBL" id="AUZX01013104">
    <property type="protein sequence ID" value="EQD36725.1"/>
    <property type="molecule type" value="Genomic_DNA"/>
</dbReference>
<dbReference type="InterPro" id="IPR036457">
    <property type="entry name" value="PPM-type-like_dom_sf"/>
</dbReference>
<reference evidence="1" key="1">
    <citation type="submission" date="2013-08" db="EMBL/GenBank/DDBJ databases">
        <authorList>
            <person name="Mendez C."/>
            <person name="Richter M."/>
            <person name="Ferrer M."/>
            <person name="Sanchez J."/>
        </authorList>
    </citation>
    <scope>NUCLEOTIDE SEQUENCE</scope>
</reference>